<feature type="transmembrane region" description="Helical" evidence="1">
    <location>
        <begin position="12"/>
        <end position="37"/>
    </location>
</feature>
<keyword evidence="1" id="KW-1133">Transmembrane helix</keyword>
<dbReference type="Pfam" id="PF02517">
    <property type="entry name" value="Rce1-like"/>
    <property type="match status" value="1"/>
</dbReference>
<feature type="transmembrane region" description="Helical" evidence="1">
    <location>
        <begin position="143"/>
        <end position="163"/>
    </location>
</feature>
<evidence type="ECO:0000313" key="3">
    <source>
        <dbReference type="EMBL" id="SUZ68247.1"/>
    </source>
</evidence>
<dbReference type="InterPro" id="IPR003675">
    <property type="entry name" value="Rce1/LyrA-like_dom"/>
</dbReference>
<keyword evidence="1" id="KW-0812">Transmembrane</keyword>
<accession>A0A381PQ74</accession>
<dbReference type="GO" id="GO:0004175">
    <property type="term" value="F:endopeptidase activity"/>
    <property type="evidence" value="ECO:0007669"/>
    <property type="project" value="UniProtKB-ARBA"/>
</dbReference>
<gene>
    <name evidence="3" type="ORF">METZ01_LOCUS21101</name>
</gene>
<feature type="transmembrane region" description="Helical" evidence="1">
    <location>
        <begin position="57"/>
        <end position="78"/>
    </location>
</feature>
<evidence type="ECO:0000256" key="1">
    <source>
        <dbReference type="SAM" id="Phobius"/>
    </source>
</evidence>
<dbReference type="AlphaFoldDB" id="A0A381PQ74"/>
<dbReference type="EMBL" id="UINC01001035">
    <property type="protein sequence ID" value="SUZ68247.1"/>
    <property type="molecule type" value="Genomic_DNA"/>
</dbReference>
<evidence type="ECO:0000259" key="2">
    <source>
        <dbReference type="Pfam" id="PF02517"/>
    </source>
</evidence>
<sequence>MNAQNYWKETHTPLYSFIFTLPLFLIYEIGVFAISTSDLPLLRNGADALMRQILENFGFFGVYGFSGTFLIGFMVAFLRQKKKLMSTAIQGEYLITMLFESIGWAIILTMTMIWFPILLMNGKDGRLLQQIVLAIGAGIYEEFVFRVVLISGLATILGFIFQWGEMGKKVGAILLAAVVFSGFHFIGAYGDSPTINLFFIRIVAGIVLGGIYVLRGFGVAAYTHTIYDLFVLVKYTTSI</sequence>
<reference evidence="3" key="1">
    <citation type="submission" date="2018-05" db="EMBL/GenBank/DDBJ databases">
        <authorList>
            <person name="Lanie J.A."/>
            <person name="Ng W.-L."/>
            <person name="Kazmierczak K.M."/>
            <person name="Andrzejewski T.M."/>
            <person name="Davidsen T.M."/>
            <person name="Wayne K.J."/>
            <person name="Tettelin H."/>
            <person name="Glass J.I."/>
            <person name="Rusch D."/>
            <person name="Podicherti R."/>
            <person name="Tsui H.-C.T."/>
            <person name="Winkler M.E."/>
        </authorList>
    </citation>
    <scope>NUCLEOTIDE SEQUENCE</scope>
</reference>
<protein>
    <recommendedName>
        <fullName evidence="2">CAAX prenyl protease 2/Lysostaphin resistance protein A-like domain-containing protein</fullName>
    </recommendedName>
</protein>
<keyword evidence="1" id="KW-0472">Membrane</keyword>
<feature type="transmembrane region" description="Helical" evidence="1">
    <location>
        <begin position="170"/>
        <end position="189"/>
    </location>
</feature>
<feature type="transmembrane region" description="Helical" evidence="1">
    <location>
        <begin position="195"/>
        <end position="214"/>
    </location>
</feature>
<feature type="domain" description="CAAX prenyl protease 2/Lysostaphin resistance protein A-like" evidence="2">
    <location>
        <begin position="127"/>
        <end position="230"/>
    </location>
</feature>
<feature type="transmembrane region" description="Helical" evidence="1">
    <location>
        <begin position="98"/>
        <end position="119"/>
    </location>
</feature>
<dbReference type="GO" id="GO:0080120">
    <property type="term" value="P:CAAX-box protein maturation"/>
    <property type="evidence" value="ECO:0007669"/>
    <property type="project" value="UniProtKB-ARBA"/>
</dbReference>
<organism evidence="3">
    <name type="scientific">marine metagenome</name>
    <dbReference type="NCBI Taxonomy" id="408172"/>
    <lineage>
        <taxon>unclassified sequences</taxon>
        <taxon>metagenomes</taxon>
        <taxon>ecological metagenomes</taxon>
    </lineage>
</organism>
<proteinExistence type="predicted"/>
<name>A0A381PQ74_9ZZZZ</name>